<organism evidence="2 3">
    <name type="scientific">Cavenderia fasciculata</name>
    <name type="common">Slime mold</name>
    <name type="synonym">Dictyostelium fasciculatum</name>
    <dbReference type="NCBI Taxonomy" id="261658"/>
    <lineage>
        <taxon>Eukaryota</taxon>
        <taxon>Amoebozoa</taxon>
        <taxon>Evosea</taxon>
        <taxon>Eumycetozoa</taxon>
        <taxon>Dictyostelia</taxon>
        <taxon>Acytosteliales</taxon>
        <taxon>Cavenderiaceae</taxon>
        <taxon>Cavenderia</taxon>
    </lineage>
</organism>
<name>F4PJ73_CACFS</name>
<dbReference type="GO" id="GO:0006972">
    <property type="term" value="P:hyperosmotic response"/>
    <property type="evidence" value="ECO:0007669"/>
    <property type="project" value="EnsemblProtists"/>
</dbReference>
<dbReference type="PANTHER" id="PTHR12093:SF10">
    <property type="entry name" value="MEMBRANE-ASSOCIATED PROTEIN HEM"/>
    <property type="match status" value="1"/>
</dbReference>
<dbReference type="GO" id="GO:0031589">
    <property type="term" value="P:cell-substrate adhesion"/>
    <property type="evidence" value="ECO:0007669"/>
    <property type="project" value="EnsemblProtists"/>
</dbReference>
<dbReference type="GO" id="GO:0031209">
    <property type="term" value="C:SCAR complex"/>
    <property type="evidence" value="ECO:0007669"/>
    <property type="project" value="EnsemblProtists"/>
</dbReference>
<dbReference type="RefSeq" id="XP_004362210.1">
    <property type="nucleotide sequence ID" value="XM_004362153.1"/>
</dbReference>
<protein>
    <submittedName>
        <fullName evidence="2">Component of SCAR regulatory complex</fullName>
    </submittedName>
</protein>
<comment type="similarity">
    <text evidence="1">Belongs to the HEM-1/HEM-2 family.</text>
</comment>
<dbReference type="GO" id="GO:0046847">
    <property type="term" value="P:filopodium assembly"/>
    <property type="evidence" value="ECO:0007669"/>
    <property type="project" value="EnsemblProtists"/>
</dbReference>
<evidence type="ECO:0000313" key="2">
    <source>
        <dbReference type="EMBL" id="EGG24359.1"/>
    </source>
</evidence>
<dbReference type="Pfam" id="PF09735">
    <property type="entry name" value="Nckap1"/>
    <property type="match status" value="1"/>
</dbReference>
<dbReference type="GO" id="GO:0016477">
    <property type="term" value="P:cell migration"/>
    <property type="evidence" value="ECO:0007669"/>
    <property type="project" value="TreeGrafter"/>
</dbReference>
<sequence>MSLSQTNFQKLPEKIHLVKENGEQLLHRLYNTRVFLTSAKTRPLFLSDEKIGRAIKNLMAKFPDFPELDKVQGVELLTSRAKQYVEDLEPHYDTLVDCCDWRDACFSLLQEISGTTASIKFTNSIQLAAAFMDLVVLYVKIHVLIGMIGDRRTVLGVFARLFQHIRSAVEPNYQRTVRWVHDFSDAPIKKLQDEFRAINDTIGHILASVAESYAKRKFITQLRRDGALNLILKPEDIARPIQDQYRTDLAYGARMNQWILFGALCAPGTLGTPSAIELVKFALSEGFHLPIFKDISFPIHSEFSSLFKNYKSKTIQLQKQRKVIKEATQASCTDAPRKHYEKRIYVRQELEAMYNLFRDRPCLLAPKFNVLLAALSMAKDEIFWYFRHHESTPPEKVKKYYNKQNDIRDKRISSLLYFIDKLIGLVYQNKQIIQNYYVEYIIGADLLGLTKILTPHVLQTAGTTVTQTINTIVSELKQIQGGMIDYNFSALRDNWMRLEYLLYSSSCSLKESDSQHISSRLNLVFIHSLNVDSIDQQLEEYSQLAGLWSFKDGLLTAFDQAIMEGADQPTQAMIFLRLLSQFPNTVPTQFFPEEKEFIGKECADLANGALNKIANRIVQILSSAVIQQFQANENQLADVNAAFPLLQKRKDWRPPKDFVTPVEPGSESHFKGRANLEQLRMYQKNAFQLCTALNEFMEISVHDHVFVPREFLRERMTATLKQYMRQTALPTSPADPTTLIRPSSYETQLHVFLGVLQMVENYVEIDVGDLIRETMLTEFYAKVLGKCGRIDWFPEGEIEYSDATLHSFTNYYTDFVAKKLHVAANQPLGNGVVYSPARLGYLSKTGLPFRAEDHTDLVETEAMVRLIGPYGVKLIERELLRTVLGHVTAIKDILSANMAQLEEYQQSFYKSKWQDVLKKFKTIDLDNFVSRSIAVGNALQLRAMLRDAIRTTSQQEIPYIAGAVDTAFAEYNKNTFMFPEFLGVDTIALDAGLDVGVADQYLKLFLRKISTEADKKLWEMLPIMYAVSFQSTFWKEATYRPSLEAYTNNINVLSRCINDLLIAFGAINSTTGNEAEIVVSLQKFVEISAVLIMRLFRGKVEKTPNDLPSVVVFLDKFVQDSPLISKDVLEQFLPYALIRNMYREIYEIKNLAKSPEGQTEQTF</sequence>
<dbReference type="Proteomes" id="UP000007797">
    <property type="component" value="Unassembled WGS sequence"/>
</dbReference>
<dbReference type="GO" id="GO:0030838">
    <property type="term" value="P:positive regulation of actin filament polymerization"/>
    <property type="evidence" value="ECO:0007669"/>
    <property type="project" value="EnsemblProtists"/>
</dbReference>
<evidence type="ECO:0000313" key="3">
    <source>
        <dbReference type="Proteomes" id="UP000007797"/>
    </source>
</evidence>
<reference evidence="3" key="1">
    <citation type="journal article" date="2011" name="Genome Res.">
        <title>Phylogeny-wide analysis of social amoeba genomes highlights ancient origins for complex intercellular communication.</title>
        <authorList>
            <person name="Heidel A.J."/>
            <person name="Lawal H.M."/>
            <person name="Felder M."/>
            <person name="Schilde C."/>
            <person name="Helps N.R."/>
            <person name="Tunggal B."/>
            <person name="Rivero F."/>
            <person name="John U."/>
            <person name="Schleicher M."/>
            <person name="Eichinger L."/>
            <person name="Platzer M."/>
            <person name="Noegel A.A."/>
            <person name="Schaap P."/>
            <person name="Gloeckner G."/>
        </authorList>
    </citation>
    <scope>NUCLEOTIDE SEQUENCE [LARGE SCALE GENOMIC DNA]</scope>
    <source>
        <strain evidence="3">SH3</strain>
    </source>
</reference>
<evidence type="ECO:0000256" key="1">
    <source>
        <dbReference type="ARBA" id="ARBA00037947"/>
    </source>
</evidence>
<dbReference type="GO" id="GO:0030866">
    <property type="term" value="P:cortical actin cytoskeleton organization"/>
    <property type="evidence" value="ECO:0007669"/>
    <property type="project" value="TreeGrafter"/>
</dbReference>
<dbReference type="AlphaFoldDB" id="F4PJ73"/>
<gene>
    <name evidence="2" type="primary">napA</name>
    <name evidence="2" type="ORF">DFA_06509</name>
</gene>
<dbReference type="OMA" id="INVWEYT"/>
<dbReference type="GeneID" id="14876300"/>
<dbReference type="PANTHER" id="PTHR12093">
    <property type="entry name" value="NCK-ASSOCIATED PROTEIN 1"/>
    <property type="match status" value="1"/>
</dbReference>
<dbReference type="GO" id="GO:0097178">
    <property type="term" value="P:ruffle assembly"/>
    <property type="evidence" value="ECO:0007669"/>
    <property type="project" value="EnsemblProtists"/>
</dbReference>
<dbReference type="GO" id="GO:0098609">
    <property type="term" value="P:cell-cell adhesion"/>
    <property type="evidence" value="ECO:0007669"/>
    <property type="project" value="EnsemblProtists"/>
</dbReference>
<dbReference type="KEGG" id="dfa:DFA_06509"/>
<accession>F4PJ73</accession>
<keyword evidence="3" id="KW-1185">Reference proteome</keyword>
<dbReference type="GO" id="GO:0110094">
    <property type="term" value="P:polyphosphate-mediated signaling"/>
    <property type="evidence" value="ECO:0007669"/>
    <property type="project" value="EnsemblProtists"/>
</dbReference>
<dbReference type="STRING" id="1054147.F4PJ73"/>
<dbReference type="GO" id="GO:0000902">
    <property type="term" value="P:cell morphogenesis"/>
    <property type="evidence" value="ECO:0007669"/>
    <property type="project" value="TreeGrafter"/>
</dbReference>
<dbReference type="GO" id="GO:0046956">
    <property type="term" value="P:positive phototaxis"/>
    <property type="evidence" value="ECO:0007669"/>
    <property type="project" value="EnsemblProtists"/>
</dbReference>
<dbReference type="OrthoDB" id="548214at2759"/>
<dbReference type="EMBL" id="GL883007">
    <property type="protein sequence ID" value="EGG24359.1"/>
    <property type="molecule type" value="Genomic_DNA"/>
</dbReference>
<proteinExistence type="inferred from homology"/>
<dbReference type="InterPro" id="IPR019137">
    <property type="entry name" value="Nck-associated_protein-1"/>
</dbReference>
<dbReference type="GO" id="GO:0000281">
    <property type="term" value="P:mitotic cytokinesis"/>
    <property type="evidence" value="ECO:0007669"/>
    <property type="project" value="EnsemblProtists"/>
</dbReference>